<dbReference type="InterPro" id="IPR023296">
    <property type="entry name" value="Glyco_hydro_beta-prop_sf"/>
</dbReference>
<dbReference type="InterPro" id="IPR016828">
    <property type="entry name" value="Alpha-L-arabinofuranosidase"/>
</dbReference>
<dbReference type="GO" id="GO:0016787">
    <property type="term" value="F:hydrolase activity"/>
    <property type="evidence" value="ECO:0007669"/>
    <property type="project" value="UniProtKB-KW"/>
</dbReference>
<feature type="chain" id="PRO_5045328450" evidence="6">
    <location>
        <begin position="33"/>
        <end position="347"/>
    </location>
</feature>
<sequence length="347" mass="38737">MTQPNPPFSRRHFIAGATTVGAGLAIASAVQAAKASPIVNPVVLQRADAQIFRHSDGYYYMTASVPEYDRLILRRSKTLGGFTTAEEVVVWKRPAAGQMGGYIWAPELHWFDGQWHLYFAAGNSDDKFHIRTYVLSCKEKNPLKGQWSLTGQVEMPWDSFNLDSTVFEHKGVRYLCWAQKEPGIATNSNLYLAPLVSPTKLGAKPVRLTVPTLDWEIIGYKVAEAPAFLVRNGRIFLTYSAAATDANYCLGMLTAKADADLMNPESWVKSQQPVFKTSAKNKVFGPGHNSFTVDEKGRDVLVYHGRDYEQVKSPLHDPNRHTRMQYFTYRADGTPDFGEPVANGLLK</sequence>
<evidence type="ECO:0000256" key="5">
    <source>
        <dbReference type="RuleBase" id="RU361187"/>
    </source>
</evidence>
<dbReference type="PROSITE" id="PS51318">
    <property type="entry name" value="TAT"/>
    <property type="match status" value="1"/>
</dbReference>
<dbReference type="EMBL" id="JAQQKX010000010">
    <property type="protein sequence ID" value="MDC7684140.1"/>
    <property type="molecule type" value="Genomic_DNA"/>
</dbReference>
<accession>A0ABT5HWB9</accession>
<evidence type="ECO:0000313" key="7">
    <source>
        <dbReference type="EMBL" id="MDC7684140.1"/>
    </source>
</evidence>
<keyword evidence="3 5" id="KW-0378">Hydrolase</keyword>
<dbReference type="Pfam" id="PF04616">
    <property type="entry name" value="Glyco_hydro_43"/>
    <property type="match status" value="1"/>
</dbReference>
<comment type="similarity">
    <text evidence="1 5">Belongs to the glycosyl hydrolase 43 family.</text>
</comment>
<proteinExistence type="inferred from homology"/>
<dbReference type="InterPro" id="IPR006710">
    <property type="entry name" value="Glyco_hydro_43"/>
</dbReference>
<evidence type="ECO:0000256" key="2">
    <source>
        <dbReference type="ARBA" id="ARBA00022729"/>
    </source>
</evidence>
<dbReference type="InterPro" id="IPR006311">
    <property type="entry name" value="TAT_signal"/>
</dbReference>
<keyword evidence="8" id="KW-1185">Reference proteome</keyword>
<feature type="signal peptide" evidence="6">
    <location>
        <begin position="1"/>
        <end position="32"/>
    </location>
</feature>
<evidence type="ECO:0000256" key="4">
    <source>
        <dbReference type="ARBA" id="ARBA00023295"/>
    </source>
</evidence>
<gene>
    <name evidence="7" type="ORF">PQU92_12690</name>
</gene>
<dbReference type="Proteomes" id="UP001214854">
    <property type="component" value="Unassembled WGS sequence"/>
</dbReference>
<dbReference type="CDD" id="cd18817">
    <property type="entry name" value="GH43f_LbAraf43-like"/>
    <property type="match status" value="1"/>
</dbReference>
<dbReference type="Gene3D" id="2.115.10.20">
    <property type="entry name" value="Glycosyl hydrolase domain, family 43"/>
    <property type="match status" value="1"/>
</dbReference>
<organism evidence="7 8">
    <name type="scientific">Asticcacaulis aquaticus</name>
    <dbReference type="NCBI Taxonomy" id="2984212"/>
    <lineage>
        <taxon>Bacteria</taxon>
        <taxon>Pseudomonadati</taxon>
        <taxon>Pseudomonadota</taxon>
        <taxon>Alphaproteobacteria</taxon>
        <taxon>Caulobacterales</taxon>
        <taxon>Caulobacteraceae</taxon>
        <taxon>Asticcacaulis</taxon>
    </lineage>
</organism>
<reference evidence="7 8" key="1">
    <citation type="submission" date="2023-01" db="EMBL/GenBank/DDBJ databases">
        <title>Novel species of the genus Asticcacaulis isolated from rivers.</title>
        <authorList>
            <person name="Lu H."/>
        </authorList>
    </citation>
    <scope>NUCLEOTIDE SEQUENCE [LARGE SCALE GENOMIC DNA]</scope>
    <source>
        <strain evidence="7 8">BYS171W</strain>
    </source>
</reference>
<dbReference type="PANTHER" id="PTHR43817">
    <property type="entry name" value="GLYCOSYL HYDROLASE"/>
    <property type="match status" value="1"/>
</dbReference>
<dbReference type="PIRSF" id="PIRSF025414">
    <property type="entry name" value="Alpha-L-arabinofuranosidase"/>
    <property type="match status" value="1"/>
</dbReference>
<evidence type="ECO:0000256" key="3">
    <source>
        <dbReference type="ARBA" id="ARBA00022801"/>
    </source>
</evidence>
<dbReference type="SUPFAM" id="SSF75005">
    <property type="entry name" value="Arabinanase/levansucrase/invertase"/>
    <property type="match status" value="1"/>
</dbReference>
<dbReference type="RefSeq" id="WP_272748592.1">
    <property type="nucleotide sequence ID" value="NZ_JAQQKX010000010.1"/>
</dbReference>
<keyword evidence="2 6" id="KW-0732">Signal</keyword>
<comment type="caution">
    <text evidence="7">The sequence shown here is derived from an EMBL/GenBank/DDBJ whole genome shotgun (WGS) entry which is preliminary data.</text>
</comment>
<protein>
    <submittedName>
        <fullName evidence="7">Glycoside hydrolase family 43 protein</fullName>
    </submittedName>
</protein>
<name>A0ABT5HWB9_9CAUL</name>
<dbReference type="PANTHER" id="PTHR43817:SF1">
    <property type="entry name" value="HYDROLASE, FAMILY 43, PUTATIVE (AFU_ORTHOLOGUE AFUA_3G01660)-RELATED"/>
    <property type="match status" value="1"/>
</dbReference>
<evidence type="ECO:0000313" key="8">
    <source>
        <dbReference type="Proteomes" id="UP001214854"/>
    </source>
</evidence>
<evidence type="ECO:0000256" key="1">
    <source>
        <dbReference type="ARBA" id="ARBA00009865"/>
    </source>
</evidence>
<keyword evidence="4 5" id="KW-0326">Glycosidase</keyword>
<evidence type="ECO:0000256" key="6">
    <source>
        <dbReference type="SAM" id="SignalP"/>
    </source>
</evidence>